<dbReference type="Pfam" id="PF13671">
    <property type="entry name" value="AAA_33"/>
    <property type="match status" value="1"/>
</dbReference>
<dbReference type="RefSeq" id="WP_323445578.1">
    <property type="nucleotide sequence ID" value="NZ_BSBI01000002.1"/>
</dbReference>
<protein>
    <submittedName>
        <fullName evidence="2">AAA family ATPase</fullName>
    </submittedName>
</protein>
<evidence type="ECO:0000256" key="1">
    <source>
        <dbReference type="SAM" id="SignalP"/>
    </source>
</evidence>
<keyword evidence="1" id="KW-0732">Signal</keyword>
<dbReference type="Proteomes" id="UP001291653">
    <property type="component" value="Unassembled WGS sequence"/>
</dbReference>
<feature type="signal peptide" evidence="1">
    <location>
        <begin position="1"/>
        <end position="19"/>
    </location>
</feature>
<dbReference type="InterPro" id="IPR027417">
    <property type="entry name" value="P-loop_NTPase"/>
</dbReference>
<gene>
    <name evidence="2" type="ORF">SYYSPA8_04205</name>
</gene>
<name>A0ABQ5NSX2_9ACTN</name>
<sequence length="185" mass="19431">MTTSAPLASSVVLITGVMAAGKSTVAQALAERLPKAAHVRGDTFRRMCVSGRVEMGAPGAPEAAEALAQLRLRHRLSAAAADLYAADGWTAVVQDIVIGPELAAYTDLVRTRPLHVVVLAPSPSAVTARESARPKTGYGPGPTVADLDRVLREETPRTGLWLDTSSQSPAETVEEILGRLAESRV</sequence>
<dbReference type="SUPFAM" id="SSF52540">
    <property type="entry name" value="P-loop containing nucleoside triphosphate hydrolases"/>
    <property type="match status" value="1"/>
</dbReference>
<evidence type="ECO:0000313" key="2">
    <source>
        <dbReference type="EMBL" id="GLF93460.1"/>
    </source>
</evidence>
<comment type="caution">
    <text evidence="2">The sequence shown here is derived from an EMBL/GenBank/DDBJ whole genome shotgun (WGS) entry which is preliminary data.</text>
</comment>
<accession>A0ABQ5NSX2</accession>
<keyword evidence="3" id="KW-1185">Reference proteome</keyword>
<dbReference type="EMBL" id="BSBI01000002">
    <property type="protein sequence ID" value="GLF93460.1"/>
    <property type="molecule type" value="Genomic_DNA"/>
</dbReference>
<proteinExistence type="predicted"/>
<dbReference type="Gene3D" id="3.40.50.300">
    <property type="entry name" value="P-loop containing nucleotide triphosphate hydrolases"/>
    <property type="match status" value="1"/>
</dbReference>
<reference evidence="2 3" key="1">
    <citation type="submission" date="2022-10" db="EMBL/GenBank/DDBJ databases">
        <title>Draft genome sequence of Streptomyces sp. YSPA8.</title>
        <authorList>
            <person name="Moriuchi R."/>
            <person name="Dohra H."/>
            <person name="Yamamura H."/>
            <person name="Kodani S."/>
        </authorList>
    </citation>
    <scope>NUCLEOTIDE SEQUENCE [LARGE SCALE GENOMIC DNA]</scope>
    <source>
        <strain evidence="2 3">YSPA8</strain>
    </source>
</reference>
<evidence type="ECO:0000313" key="3">
    <source>
        <dbReference type="Proteomes" id="UP001291653"/>
    </source>
</evidence>
<feature type="chain" id="PRO_5047127290" evidence="1">
    <location>
        <begin position="20"/>
        <end position="185"/>
    </location>
</feature>
<organism evidence="2 3">
    <name type="scientific">Streptomyces yaizuensis</name>
    <dbReference type="NCBI Taxonomy" id="2989713"/>
    <lineage>
        <taxon>Bacteria</taxon>
        <taxon>Bacillati</taxon>
        <taxon>Actinomycetota</taxon>
        <taxon>Actinomycetes</taxon>
        <taxon>Kitasatosporales</taxon>
        <taxon>Streptomycetaceae</taxon>
        <taxon>Streptomyces</taxon>
    </lineage>
</organism>